<feature type="domain" description="SRP54-type proteins GTP-binding" evidence="11">
    <location>
        <begin position="102"/>
        <end position="303"/>
    </location>
</feature>
<evidence type="ECO:0000256" key="8">
    <source>
        <dbReference type="ARBA" id="ARBA00048027"/>
    </source>
</evidence>
<dbReference type="GO" id="GO:0003924">
    <property type="term" value="F:GTPase activity"/>
    <property type="evidence" value="ECO:0007669"/>
    <property type="project" value="UniProtKB-UniRule"/>
</dbReference>
<dbReference type="InterPro" id="IPR036225">
    <property type="entry name" value="SRP/SRP_N"/>
</dbReference>
<dbReference type="OrthoDB" id="9804720at2"/>
<sequence length="309" mass="33798">MAGLFSKLKEKLTKTRQGFVDKVERIFTGATKIDEDLYEELEEALIQSDVGISTSMELVENLRKKVKERKIADPLLLNEVLKENIVELLGEKIELKLNDSGTTVYLVVGVNGVGKTTTLGKLARHFRNEGKSVLLAAGDTFRAAAIEQLEAWGQRAGVDVIKQSEGADPAAVTFDALQAAKARKTDILLVDTAGRLHNKVNLMKELTKMKRVVEREIPSAPHEVLLILDATTGQNAIQQVRIFQEAAEVTGIILTKLDGTAKGGVILGIQGEARVPVKMIGIGEGLEDLKPFEPDQFAEALFGEQEEEE</sequence>
<keyword evidence="14" id="KW-1185">Reference proteome</keyword>
<dbReference type="STRING" id="645991.Sgly_2310"/>
<evidence type="ECO:0000256" key="6">
    <source>
        <dbReference type="ARBA" id="ARBA00023136"/>
    </source>
</evidence>
<keyword evidence="6 9" id="KW-0472">Membrane</keyword>
<organism evidence="13 14">
    <name type="scientific">Syntrophobotulus glycolicus (strain DSM 8271 / FlGlyR)</name>
    <dbReference type="NCBI Taxonomy" id="645991"/>
    <lineage>
        <taxon>Bacteria</taxon>
        <taxon>Bacillati</taxon>
        <taxon>Bacillota</taxon>
        <taxon>Clostridia</taxon>
        <taxon>Eubacteriales</taxon>
        <taxon>Desulfitobacteriaceae</taxon>
        <taxon>Syntrophobotulus</taxon>
    </lineage>
</organism>
<dbReference type="Proteomes" id="UP000007488">
    <property type="component" value="Chromosome"/>
</dbReference>
<comment type="similarity">
    <text evidence="9">Belongs to the GTP-binding SRP family. FtsY subfamily.</text>
</comment>
<dbReference type="GO" id="GO:0006614">
    <property type="term" value="P:SRP-dependent cotranslational protein targeting to membrane"/>
    <property type="evidence" value="ECO:0007669"/>
    <property type="project" value="InterPro"/>
</dbReference>
<dbReference type="SUPFAM" id="SSF52540">
    <property type="entry name" value="P-loop containing nucleoside triphosphate hydrolases"/>
    <property type="match status" value="1"/>
</dbReference>
<dbReference type="Pfam" id="PF00448">
    <property type="entry name" value="SRP54"/>
    <property type="match status" value="1"/>
</dbReference>
<dbReference type="FunFam" id="1.20.120.140:FF:000002">
    <property type="entry name" value="Signal recognition particle receptor FtsY"/>
    <property type="match status" value="1"/>
</dbReference>
<evidence type="ECO:0000313" key="14">
    <source>
        <dbReference type="Proteomes" id="UP000007488"/>
    </source>
</evidence>
<comment type="function">
    <text evidence="9">Involved in targeting and insertion of nascent membrane proteins into the cytoplasmic membrane. Acts as a receptor for the complex formed by the signal recognition particle (SRP) and the ribosome-nascent chain (RNC).</text>
</comment>
<dbReference type="InterPro" id="IPR004390">
    <property type="entry name" value="SR_rcpt_FtsY"/>
</dbReference>
<dbReference type="PANTHER" id="PTHR43134">
    <property type="entry name" value="SIGNAL RECOGNITION PARTICLE RECEPTOR SUBUNIT ALPHA"/>
    <property type="match status" value="1"/>
</dbReference>
<feature type="binding site" evidence="9">
    <location>
        <begin position="191"/>
        <end position="195"/>
    </location>
    <ligand>
        <name>GTP</name>
        <dbReference type="ChEBI" id="CHEBI:37565"/>
    </ligand>
</feature>
<dbReference type="GO" id="GO:0005886">
    <property type="term" value="C:plasma membrane"/>
    <property type="evidence" value="ECO:0007669"/>
    <property type="project" value="UniProtKB-SubCell"/>
</dbReference>
<feature type="domain" description="AAA+ ATPase" evidence="10">
    <location>
        <begin position="101"/>
        <end position="259"/>
    </location>
</feature>
<evidence type="ECO:0000256" key="3">
    <source>
        <dbReference type="ARBA" id="ARBA00022741"/>
    </source>
</evidence>
<dbReference type="GO" id="GO:0005525">
    <property type="term" value="F:GTP binding"/>
    <property type="evidence" value="ECO:0007669"/>
    <property type="project" value="UniProtKB-UniRule"/>
</dbReference>
<evidence type="ECO:0000256" key="1">
    <source>
        <dbReference type="ARBA" id="ARBA00022475"/>
    </source>
</evidence>
<evidence type="ECO:0000256" key="2">
    <source>
        <dbReference type="ARBA" id="ARBA00022490"/>
    </source>
</evidence>
<reference evidence="14" key="2">
    <citation type="submission" date="2011-02" db="EMBL/GenBank/DDBJ databases">
        <title>The complete genome of Syntrophobotulus glycolicus DSM 8271.</title>
        <authorList>
            <person name="Lucas S."/>
            <person name="Copeland A."/>
            <person name="Lapidus A."/>
            <person name="Bruce D."/>
            <person name="Goodwin L."/>
            <person name="Pitluck S."/>
            <person name="Kyrpides N."/>
            <person name="Mavromatis K."/>
            <person name="Pagani I."/>
            <person name="Ivanova N."/>
            <person name="Mikhailova N."/>
            <person name="Chertkov O."/>
            <person name="Held B."/>
            <person name="Detter J.C."/>
            <person name="Tapia R."/>
            <person name="Han C."/>
            <person name="Land M."/>
            <person name="Hauser L."/>
            <person name="Markowitz V."/>
            <person name="Cheng J.-F."/>
            <person name="Hugenholtz P."/>
            <person name="Woyke T."/>
            <person name="Wu D."/>
            <person name="Spring S."/>
            <person name="Schroeder M."/>
            <person name="Brambilla E."/>
            <person name="Klenk H.-P."/>
            <person name="Eisen J.A."/>
        </authorList>
    </citation>
    <scope>NUCLEOTIDE SEQUENCE [LARGE SCALE GENOMIC DNA]</scope>
    <source>
        <strain evidence="14">DSM 8271 / FlGlyR</strain>
    </source>
</reference>
<evidence type="ECO:0000256" key="9">
    <source>
        <dbReference type="HAMAP-Rule" id="MF_00920"/>
    </source>
</evidence>
<feature type="binding site" evidence="9">
    <location>
        <begin position="109"/>
        <end position="116"/>
    </location>
    <ligand>
        <name>GTP</name>
        <dbReference type="ChEBI" id="CHEBI:37565"/>
    </ligand>
</feature>
<gene>
    <name evidence="9" type="primary">ftsY</name>
    <name evidence="13" type="ordered locus">Sgly_2310</name>
</gene>
<comment type="subunit">
    <text evidence="9">Part of the signal recognition particle protein translocation system, which is composed of SRP and FtsY.</text>
</comment>
<name>F0SUE8_SYNGF</name>
<dbReference type="PANTHER" id="PTHR43134:SF1">
    <property type="entry name" value="SIGNAL RECOGNITION PARTICLE RECEPTOR SUBUNIT ALPHA"/>
    <property type="match status" value="1"/>
</dbReference>
<evidence type="ECO:0000259" key="11">
    <source>
        <dbReference type="SMART" id="SM00962"/>
    </source>
</evidence>
<proteinExistence type="inferred from homology"/>
<dbReference type="SMART" id="SM00963">
    <property type="entry name" value="SRP54_N"/>
    <property type="match status" value="1"/>
</dbReference>
<comment type="subcellular location">
    <subcellularLocation>
        <location evidence="9">Cell membrane</location>
        <topology evidence="9">Peripheral membrane protein</topology>
        <orientation evidence="9">Cytoplasmic side</orientation>
    </subcellularLocation>
    <subcellularLocation>
        <location evidence="9">Cytoplasm</location>
    </subcellularLocation>
</comment>
<keyword evidence="4 9" id="KW-0378">Hydrolase</keyword>
<accession>F0SUE8</accession>
<dbReference type="Gene3D" id="3.40.50.300">
    <property type="entry name" value="P-loop containing nucleotide triphosphate hydrolases"/>
    <property type="match status" value="1"/>
</dbReference>
<dbReference type="SMART" id="SM00382">
    <property type="entry name" value="AAA"/>
    <property type="match status" value="1"/>
</dbReference>
<dbReference type="AlphaFoldDB" id="F0SUE8"/>
<dbReference type="InterPro" id="IPR003593">
    <property type="entry name" value="AAA+_ATPase"/>
</dbReference>
<protein>
    <recommendedName>
        <fullName evidence="9">Signal recognition particle receptor FtsY</fullName>
        <shortName evidence="9">SRP receptor</shortName>
        <ecNumber evidence="9">3.6.5.4</ecNumber>
    </recommendedName>
</protein>
<keyword evidence="2 9" id="KW-0963">Cytoplasm</keyword>
<dbReference type="InterPro" id="IPR042101">
    <property type="entry name" value="SRP54_N_sf"/>
</dbReference>
<dbReference type="GO" id="GO:0005737">
    <property type="term" value="C:cytoplasm"/>
    <property type="evidence" value="ECO:0007669"/>
    <property type="project" value="UniProtKB-SubCell"/>
</dbReference>
<keyword evidence="7 9" id="KW-0675">Receptor</keyword>
<dbReference type="HOGENOM" id="CLU_009301_3_4_9"/>
<dbReference type="FunFam" id="3.40.50.300:FF:000053">
    <property type="entry name" value="Signal recognition particle receptor FtsY"/>
    <property type="match status" value="1"/>
</dbReference>
<dbReference type="SMART" id="SM00962">
    <property type="entry name" value="SRP54"/>
    <property type="match status" value="1"/>
</dbReference>
<dbReference type="EC" id="3.6.5.4" evidence="9"/>
<comment type="catalytic activity">
    <reaction evidence="8 9">
        <text>GTP + H2O = GDP + phosphate + H(+)</text>
        <dbReference type="Rhea" id="RHEA:19669"/>
        <dbReference type="ChEBI" id="CHEBI:15377"/>
        <dbReference type="ChEBI" id="CHEBI:15378"/>
        <dbReference type="ChEBI" id="CHEBI:37565"/>
        <dbReference type="ChEBI" id="CHEBI:43474"/>
        <dbReference type="ChEBI" id="CHEBI:58189"/>
        <dbReference type="EC" id="3.6.5.4"/>
    </reaction>
</comment>
<dbReference type="Pfam" id="PF02881">
    <property type="entry name" value="SRP54_N"/>
    <property type="match status" value="1"/>
</dbReference>
<dbReference type="InterPro" id="IPR000897">
    <property type="entry name" value="SRP54_GTPase_dom"/>
</dbReference>
<feature type="domain" description="Signal recognition particle SRP54 helical bundle" evidence="12">
    <location>
        <begin position="8"/>
        <end position="89"/>
    </location>
</feature>
<keyword evidence="3 9" id="KW-0547">Nucleotide-binding</keyword>
<dbReference type="eggNOG" id="COG0552">
    <property type="taxonomic scope" value="Bacteria"/>
</dbReference>
<dbReference type="Gene3D" id="1.20.120.140">
    <property type="entry name" value="Signal recognition particle SRP54, nucleotide-binding domain"/>
    <property type="match status" value="1"/>
</dbReference>
<keyword evidence="1 9" id="KW-1003">Cell membrane</keyword>
<feature type="binding site" evidence="9">
    <location>
        <begin position="255"/>
        <end position="258"/>
    </location>
    <ligand>
        <name>GTP</name>
        <dbReference type="ChEBI" id="CHEBI:37565"/>
    </ligand>
</feature>
<evidence type="ECO:0000256" key="4">
    <source>
        <dbReference type="ARBA" id="ARBA00022801"/>
    </source>
</evidence>
<dbReference type="EMBL" id="CP002547">
    <property type="protein sequence ID" value="ADY56598.1"/>
    <property type="molecule type" value="Genomic_DNA"/>
</dbReference>
<dbReference type="CDD" id="cd17874">
    <property type="entry name" value="FtsY"/>
    <property type="match status" value="1"/>
</dbReference>
<evidence type="ECO:0000256" key="7">
    <source>
        <dbReference type="ARBA" id="ARBA00023170"/>
    </source>
</evidence>
<evidence type="ECO:0000259" key="12">
    <source>
        <dbReference type="SMART" id="SM00963"/>
    </source>
</evidence>
<dbReference type="HAMAP" id="MF_00920">
    <property type="entry name" value="FtsY"/>
    <property type="match status" value="1"/>
</dbReference>
<dbReference type="KEGG" id="sgy:Sgly_2310"/>
<reference evidence="13 14" key="1">
    <citation type="journal article" date="2011" name="Stand. Genomic Sci.">
        <title>Complete genome sequence of Syntrophobotulus glycolicus type strain (FlGlyR).</title>
        <authorList>
            <person name="Han C."/>
            <person name="Mwirichia R."/>
            <person name="Chertkov O."/>
            <person name="Held B."/>
            <person name="Lapidus A."/>
            <person name="Nolan M."/>
            <person name="Lucas S."/>
            <person name="Hammon N."/>
            <person name="Deshpande S."/>
            <person name="Cheng J.F."/>
            <person name="Tapia R."/>
            <person name="Goodwin L."/>
            <person name="Pitluck S."/>
            <person name="Huntemann M."/>
            <person name="Liolios K."/>
            <person name="Ivanova N."/>
            <person name="Pagani I."/>
            <person name="Mavromatis K."/>
            <person name="Ovchinikova G."/>
            <person name="Pati A."/>
            <person name="Chen A."/>
            <person name="Palaniappan K."/>
            <person name="Land M."/>
            <person name="Hauser L."/>
            <person name="Brambilla E.M."/>
            <person name="Rohde M."/>
            <person name="Spring S."/>
            <person name="Sikorski J."/>
            <person name="Goker M."/>
            <person name="Woyke T."/>
            <person name="Bristow J."/>
            <person name="Eisen J.A."/>
            <person name="Markowitz V."/>
            <person name="Hugenholtz P."/>
            <person name="Kyrpides N.C."/>
            <person name="Klenk H.P."/>
            <person name="Detter J.C."/>
        </authorList>
    </citation>
    <scope>NUCLEOTIDE SEQUENCE [LARGE SCALE GENOMIC DNA]</scope>
    <source>
        <strain evidence="14">DSM 8271 / FlGlyR</strain>
    </source>
</reference>
<evidence type="ECO:0000259" key="10">
    <source>
        <dbReference type="SMART" id="SM00382"/>
    </source>
</evidence>
<dbReference type="SUPFAM" id="SSF47364">
    <property type="entry name" value="Domain of the SRP/SRP receptor G-proteins"/>
    <property type="match status" value="1"/>
</dbReference>
<evidence type="ECO:0000256" key="5">
    <source>
        <dbReference type="ARBA" id="ARBA00023134"/>
    </source>
</evidence>
<dbReference type="InterPro" id="IPR027417">
    <property type="entry name" value="P-loop_NTPase"/>
</dbReference>
<dbReference type="RefSeq" id="WP_013625463.1">
    <property type="nucleotide sequence ID" value="NC_015172.1"/>
</dbReference>
<keyword evidence="5 9" id="KW-0342">GTP-binding</keyword>
<dbReference type="NCBIfam" id="TIGR00064">
    <property type="entry name" value="ftsY"/>
    <property type="match status" value="1"/>
</dbReference>
<dbReference type="InterPro" id="IPR013822">
    <property type="entry name" value="Signal_recog_particl_SRP54_hlx"/>
</dbReference>
<evidence type="ECO:0000313" key="13">
    <source>
        <dbReference type="EMBL" id="ADY56598.1"/>
    </source>
</evidence>
<dbReference type="GO" id="GO:0005047">
    <property type="term" value="F:signal recognition particle binding"/>
    <property type="evidence" value="ECO:0007669"/>
    <property type="project" value="TreeGrafter"/>
</dbReference>